<dbReference type="AlphaFoldDB" id="J2ZDQ4"/>
<evidence type="ECO:0000313" key="2">
    <source>
        <dbReference type="Proteomes" id="UP000007813"/>
    </source>
</evidence>
<proteinExistence type="predicted"/>
<dbReference type="EMBL" id="ALJD01000007">
    <property type="protein sequence ID" value="EJN58810.1"/>
    <property type="molecule type" value="Genomic_DNA"/>
</dbReference>
<gene>
    <name evidence="1" type="ORF">HSB1_28910</name>
</gene>
<organism evidence="1 2">
    <name type="scientific">Halogranum salarium B-1</name>
    <dbReference type="NCBI Taxonomy" id="1210908"/>
    <lineage>
        <taxon>Archaea</taxon>
        <taxon>Methanobacteriati</taxon>
        <taxon>Methanobacteriota</taxon>
        <taxon>Stenosarchaea group</taxon>
        <taxon>Halobacteria</taxon>
        <taxon>Halobacteriales</taxon>
        <taxon>Haloferacaceae</taxon>
    </lineage>
</organism>
<name>J2ZDQ4_9EURY</name>
<sequence length="43" mass="5411">MSQREVSTMGKFRKAMYAWRRLPRKTQRRIKRKGKRLFRKVRS</sequence>
<protein>
    <submittedName>
        <fullName evidence="1">Uncharacterized protein</fullName>
    </submittedName>
</protein>
<reference evidence="1 2" key="1">
    <citation type="journal article" date="2012" name="J. Bacteriol.">
        <title>Draft Genome Sequence of the Extremely Halophilic Archaeon Halogranum salarium B-1T.</title>
        <authorList>
            <person name="Kim K.K."/>
            <person name="Lee K.C."/>
            <person name="Lee J.S."/>
        </authorList>
    </citation>
    <scope>NUCLEOTIDE SEQUENCE [LARGE SCALE GENOMIC DNA]</scope>
    <source>
        <strain evidence="1 2">B-1</strain>
    </source>
</reference>
<comment type="caution">
    <text evidence="1">The sequence shown here is derived from an EMBL/GenBank/DDBJ whole genome shotgun (WGS) entry which is preliminary data.</text>
</comment>
<dbReference type="Proteomes" id="UP000007813">
    <property type="component" value="Unassembled WGS sequence"/>
</dbReference>
<evidence type="ECO:0000313" key="1">
    <source>
        <dbReference type="EMBL" id="EJN58810.1"/>
    </source>
</evidence>
<accession>J2ZDQ4</accession>